<evidence type="ECO:0000313" key="9">
    <source>
        <dbReference type="Proteomes" id="UP000619479"/>
    </source>
</evidence>
<dbReference type="SMART" id="SM00862">
    <property type="entry name" value="Trans_reg_C"/>
    <property type="match status" value="1"/>
</dbReference>
<dbReference type="InterPro" id="IPR011990">
    <property type="entry name" value="TPR-like_helical_dom_sf"/>
</dbReference>
<dbReference type="Gene3D" id="1.10.10.10">
    <property type="entry name" value="Winged helix-like DNA-binding domain superfamily/Winged helix DNA-binding domain"/>
    <property type="match status" value="1"/>
</dbReference>
<dbReference type="AlphaFoldDB" id="A0A919MC03"/>
<dbReference type="Gene3D" id="1.25.40.10">
    <property type="entry name" value="Tetratricopeptide repeat domain"/>
    <property type="match status" value="1"/>
</dbReference>
<evidence type="ECO:0000313" key="8">
    <source>
        <dbReference type="EMBL" id="GID65631.1"/>
    </source>
</evidence>
<dbReference type="GO" id="GO:0006355">
    <property type="term" value="P:regulation of DNA-templated transcription"/>
    <property type="evidence" value="ECO:0007669"/>
    <property type="project" value="InterPro"/>
</dbReference>
<keyword evidence="9" id="KW-1185">Reference proteome</keyword>
<dbReference type="SUPFAM" id="SSF46894">
    <property type="entry name" value="C-terminal effector domain of the bipartite response regulators"/>
    <property type="match status" value="1"/>
</dbReference>
<keyword evidence="4" id="KW-0804">Transcription</keyword>
<sequence length="257" mass="27440">MIGGALRFEILGPLRAFRDDQPVDLGPLTQQAVLAVLLLHAGEPVPIARLVTALWDHDPPENGVDLVQRYIGGLRRALDPGRTSLIALTEGGYVLRVSDSAIDAGRFRTGLEQARAEQRTGRSDTATLQVRRALDLWRDEPLSGLTGPVFEAGRTRLRRERDTAAQLLAAPAPPPSPPAAVDPTAVHPAPVADPTAVHPVPAADPTAAQPVTTVDATVAQPVPTADATRAQRVVPGYSEPVDPWEGHDLFPPDPLRF</sequence>
<keyword evidence="2" id="KW-0805">Transcription regulation</keyword>
<dbReference type="PROSITE" id="PS51755">
    <property type="entry name" value="OMPR_PHOB"/>
    <property type="match status" value="1"/>
</dbReference>
<evidence type="ECO:0000256" key="5">
    <source>
        <dbReference type="PROSITE-ProRule" id="PRU01091"/>
    </source>
</evidence>
<protein>
    <recommendedName>
        <fullName evidence="7">OmpR/PhoB-type domain-containing protein</fullName>
    </recommendedName>
</protein>
<feature type="region of interest" description="Disordered" evidence="6">
    <location>
        <begin position="224"/>
        <end position="257"/>
    </location>
</feature>
<dbReference type="PANTHER" id="PTHR35807:SF1">
    <property type="entry name" value="TRANSCRIPTIONAL REGULATOR REDD"/>
    <property type="match status" value="1"/>
</dbReference>
<dbReference type="GO" id="GO:0003677">
    <property type="term" value="F:DNA binding"/>
    <property type="evidence" value="ECO:0007669"/>
    <property type="project" value="UniProtKB-UniRule"/>
</dbReference>
<dbReference type="Proteomes" id="UP000619479">
    <property type="component" value="Unassembled WGS sequence"/>
</dbReference>
<dbReference type="InterPro" id="IPR016032">
    <property type="entry name" value="Sig_transdc_resp-reg_C-effctor"/>
</dbReference>
<evidence type="ECO:0000256" key="6">
    <source>
        <dbReference type="SAM" id="MobiDB-lite"/>
    </source>
</evidence>
<keyword evidence="3 5" id="KW-0238">DNA-binding</keyword>
<dbReference type="Pfam" id="PF00486">
    <property type="entry name" value="Trans_reg_C"/>
    <property type="match status" value="1"/>
</dbReference>
<dbReference type="InterPro" id="IPR001867">
    <property type="entry name" value="OmpR/PhoB-type_DNA-bd"/>
</dbReference>
<accession>A0A919MC03</accession>
<evidence type="ECO:0000256" key="3">
    <source>
        <dbReference type="ARBA" id="ARBA00023125"/>
    </source>
</evidence>
<evidence type="ECO:0000256" key="4">
    <source>
        <dbReference type="ARBA" id="ARBA00023163"/>
    </source>
</evidence>
<dbReference type="RefSeq" id="WP_203741824.1">
    <property type="nucleotide sequence ID" value="NZ_BAAAUC010000003.1"/>
</dbReference>
<feature type="DNA-binding region" description="OmpR/PhoB-type" evidence="5">
    <location>
        <begin position="1"/>
        <end position="97"/>
    </location>
</feature>
<feature type="domain" description="OmpR/PhoB-type" evidence="7">
    <location>
        <begin position="1"/>
        <end position="97"/>
    </location>
</feature>
<feature type="compositionally biased region" description="Basic and acidic residues" evidence="6">
    <location>
        <begin position="244"/>
        <end position="257"/>
    </location>
</feature>
<comment type="caution">
    <text evidence="8">The sequence shown here is derived from an EMBL/GenBank/DDBJ whole genome shotgun (WGS) entry which is preliminary data.</text>
</comment>
<dbReference type="EMBL" id="BOMH01000027">
    <property type="protein sequence ID" value="GID65631.1"/>
    <property type="molecule type" value="Genomic_DNA"/>
</dbReference>
<name>A0A919MC03_9ACTN</name>
<dbReference type="GO" id="GO:0000160">
    <property type="term" value="P:phosphorelay signal transduction system"/>
    <property type="evidence" value="ECO:0007669"/>
    <property type="project" value="InterPro"/>
</dbReference>
<dbReference type="Pfam" id="PF03704">
    <property type="entry name" value="BTAD"/>
    <property type="match status" value="1"/>
</dbReference>
<evidence type="ECO:0000256" key="1">
    <source>
        <dbReference type="ARBA" id="ARBA00005820"/>
    </source>
</evidence>
<dbReference type="InterPro" id="IPR036388">
    <property type="entry name" value="WH-like_DNA-bd_sf"/>
</dbReference>
<evidence type="ECO:0000256" key="2">
    <source>
        <dbReference type="ARBA" id="ARBA00023015"/>
    </source>
</evidence>
<dbReference type="InterPro" id="IPR005158">
    <property type="entry name" value="BTAD"/>
</dbReference>
<evidence type="ECO:0000259" key="7">
    <source>
        <dbReference type="PROSITE" id="PS51755"/>
    </source>
</evidence>
<proteinExistence type="inferred from homology"/>
<dbReference type="PANTHER" id="PTHR35807">
    <property type="entry name" value="TRANSCRIPTIONAL REGULATOR REDD-RELATED"/>
    <property type="match status" value="1"/>
</dbReference>
<comment type="similarity">
    <text evidence="1">Belongs to the AfsR/DnrI/RedD regulatory family.</text>
</comment>
<organism evidence="8 9">
    <name type="scientific">Actinoplanes cyaneus</name>
    <dbReference type="NCBI Taxonomy" id="52696"/>
    <lineage>
        <taxon>Bacteria</taxon>
        <taxon>Bacillati</taxon>
        <taxon>Actinomycetota</taxon>
        <taxon>Actinomycetes</taxon>
        <taxon>Micromonosporales</taxon>
        <taxon>Micromonosporaceae</taxon>
        <taxon>Actinoplanes</taxon>
    </lineage>
</organism>
<dbReference type="SUPFAM" id="SSF48452">
    <property type="entry name" value="TPR-like"/>
    <property type="match status" value="1"/>
</dbReference>
<gene>
    <name evidence="8" type="ORF">Acy02nite_35120</name>
</gene>
<reference evidence="8" key="1">
    <citation type="submission" date="2021-01" db="EMBL/GenBank/DDBJ databases">
        <title>Whole genome shotgun sequence of Actinoplanes cyaneus NBRC 14990.</title>
        <authorList>
            <person name="Komaki H."/>
            <person name="Tamura T."/>
        </authorList>
    </citation>
    <scope>NUCLEOTIDE SEQUENCE</scope>
    <source>
        <strain evidence="8">NBRC 14990</strain>
    </source>
</reference>
<dbReference type="InterPro" id="IPR051677">
    <property type="entry name" value="AfsR-DnrI-RedD_regulator"/>
</dbReference>